<evidence type="ECO:0008006" key="3">
    <source>
        <dbReference type="Google" id="ProtNLM"/>
    </source>
</evidence>
<keyword evidence="2" id="KW-1185">Reference proteome</keyword>
<comment type="caution">
    <text evidence="1">The sequence shown here is derived from an EMBL/GenBank/DDBJ whole genome shotgun (WGS) entry which is preliminary data.</text>
</comment>
<dbReference type="Gene3D" id="2.120.10.30">
    <property type="entry name" value="TolB, C-terminal domain"/>
    <property type="match status" value="1"/>
</dbReference>
<dbReference type="AlphaFoldDB" id="A0A0D2JD82"/>
<gene>
    <name evidence="1" type="ORF">J120_05000</name>
</gene>
<dbReference type="STRING" id="1306947.J120_05000"/>
<proteinExistence type="predicted"/>
<name>A0A0D2JD82_9BACT</name>
<evidence type="ECO:0000313" key="1">
    <source>
        <dbReference type="EMBL" id="KIX84926.1"/>
    </source>
</evidence>
<dbReference type="Pfam" id="PF07676">
    <property type="entry name" value="PD40"/>
    <property type="match status" value="1"/>
</dbReference>
<dbReference type="InterPro" id="IPR011659">
    <property type="entry name" value="WD40"/>
</dbReference>
<dbReference type="EMBL" id="ARQD01000005">
    <property type="protein sequence ID" value="KIX84926.1"/>
    <property type="molecule type" value="Genomic_DNA"/>
</dbReference>
<dbReference type="Gene3D" id="2.130.10.10">
    <property type="entry name" value="YVTN repeat-like/Quinoprotein amine dehydrogenase"/>
    <property type="match status" value="1"/>
</dbReference>
<dbReference type="Proteomes" id="UP000032214">
    <property type="component" value="Unassembled WGS sequence"/>
</dbReference>
<reference evidence="1 2" key="1">
    <citation type="journal article" date="2013" name="Proc. Natl. Acad. Sci. U.S.A.">
        <title>Candidate phylum TM6 genome recovered from a hospital sink biofilm provides genomic insights into this uncultivated phylum.</title>
        <authorList>
            <person name="McLean J.S."/>
            <person name="Lombardo M.J."/>
            <person name="Badger J.H."/>
            <person name="Edlund A."/>
            <person name="Novotny M."/>
            <person name="Yee-Greenbaum J."/>
            <person name="Vyahhi N."/>
            <person name="Hall A.P."/>
            <person name="Yang Y."/>
            <person name="Dupont C.L."/>
            <person name="Ziegler M.G."/>
            <person name="Chitsaz H."/>
            <person name="Allen A.E."/>
            <person name="Yooseph S."/>
            <person name="Tesler G."/>
            <person name="Pevzner P.A."/>
            <person name="Friedman R.M."/>
            <person name="Nealson K.H."/>
            <person name="Venter J.C."/>
            <person name="Lasken R.S."/>
        </authorList>
    </citation>
    <scope>NUCLEOTIDE SEQUENCE [LARGE SCALE GENOMIC DNA]</scope>
    <source>
        <strain evidence="1 2">TM6SC1</strain>
    </source>
</reference>
<dbReference type="InterPro" id="IPR015943">
    <property type="entry name" value="WD40/YVTN_repeat-like_dom_sf"/>
</dbReference>
<accession>A0A0D2JD82</accession>
<organism evidence="1 2">
    <name type="scientific">candidate division TM6 bacterium JCVI TM6SC1</name>
    <dbReference type="NCBI Taxonomy" id="1306947"/>
    <lineage>
        <taxon>Bacteria</taxon>
        <taxon>Candidatus Babelota</taxon>
        <taxon>Vermiphilus</taxon>
    </lineage>
</organism>
<sequence length="637" mass="72679">MKKLIILTVCVTIFSTIWSMEKYSLITRDKQTVLLDIDLYNKLLEKSRVLKRYVVENRESHNYNINATQDYIDDILAYIKNDALPDYSTSLNNPDNINSYIQFTNAAHAFDIPDLSSSICKIWDNYFQEHMKYKPTLTPEICYEKLTPLVATLAASGLSSDVQSNLLVPYIFEQFKIDYAQIAANIRKLLLKICAKKLLDVVGLVLVKNARIDLSENGELCLISGYHQLTNNITSPQSFEITVRNLQSGDTYTVFKEGLKKLSLDSIFYVDKIAWHPWAQRFATLRKNIVRVWDVPPVANPTSLRVHHLVHSLSWSPDGRYLLVVYASNPQSYAHVIDMAQPDKALGVVLLHNVFQDHHEKGPLWHPESPGSKYIITSVGDQGTNSYKMCHILDVSTNYKEKFFQGIAPSWSPCGSFYCYLSEDEKNLYIDQFSSYSNVIKTEVPHSVTSEYFWSPDGSMIAFSGYKSIHIFNRDSKKWFTAPIPLINDIISLHWSPDSQMLAILSYDQVVIYDASSGDVFGPLSNGVKQIAWTKDSSLLKCIIQEDERNYLWHIDINKIKSLNKALSSLTIDRAYTIAQLYTQNLPNSIEEITKVVSGTYITNRIKKVLLQVVSAVEKNILESKLPLLNLVYTKRK</sequence>
<dbReference type="InterPro" id="IPR011042">
    <property type="entry name" value="6-blade_b-propeller_TolB-like"/>
</dbReference>
<dbReference type="SUPFAM" id="SSF82171">
    <property type="entry name" value="DPP6 N-terminal domain-like"/>
    <property type="match status" value="1"/>
</dbReference>
<protein>
    <recommendedName>
        <fullName evidence="3">Translation initiation factor beta propellor-like domain-containing protein</fullName>
    </recommendedName>
</protein>
<evidence type="ECO:0000313" key="2">
    <source>
        <dbReference type="Proteomes" id="UP000032214"/>
    </source>
</evidence>